<dbReference type="SMART" id="SM00237">
    <property type="entry name" value="Calx_beta"/>
    <property type="match status" value="12"/>
</dbReference>
<dbReference type="Gene3D" id="2.60.40.2030">
    <property type="match status" value="12"/>
</dbReference>
<evidence type="ECO:0000256" key="4">
    <source>
        <dbReference type="ARBA" id="ARBA00023065"/>
    </source>
</evidence>
<keyword evidence="2" id="KW-0677">Repeat</keyword>
<dbReference type="InterPro" id="IPR051171">
    <property type="entry name" value="CaCA"/>
</dbReference>
<evidence type="ECO:0000256" key="3">
    <source>
        <dbReference type="ARBA" id="ARBA00022837"/>
    </source>
</evidence>
<comment type="caution">
    <text evidence="5">The sequence shown here is derived from an EMBL/GenBank/DDBJ whole genome shotgun (WGS) entry which is preliminary data.</text>
</comment>
<accession>A0A6S7HVE8</accession>
<sequence length="1421" mass="151126">LTSSVSRHEIRVRLTNDINLEHNETFTLNLNNRGDTRVRVLGVGQTTILIVDDDAATIQFVQDLYSVNESDNSVLVSLSIVGVLEDPAVVRVSSRDNSAFAGIDYDRVTNHEVTFVNGGATIQSFTVNITDDSLLEGTESFFLDVSSSVSNIRIGDRTSTTIRIIDDDSVSVEFVKTADSIQESNAVLRVDVEILGQRSVPVVVRVVSNNLLATAGDDYNAVDATVTFQPSETQKSLSVIIREDTRVEADETFVLILSTDTDGVTLGDRAMTITITDDDVATVRLEQSTYTVNESVSSFTIGVILGGDRSIAIDANVALTPDTAVVGDYLVGNGDVTFNPGETQKQITVFISNDNIVEPLEHFRATLTAGSKAIVVTPSQAQIFIQDDDVAQIRFQSTPHSVNEADRIVNLTVVLLTSQPLGRAATFSFSTQDGTAVSTNNVDYDRVAGSLAIFNAGDTDGATKQISVSIIDDSRTEATESFTVTLSAVNGGGLVPTTSSTATVNIVDNDNAIIRFSPDSYTVLESQGSVSLSVVRIGVIERPVSVFVTLQAGTATLTDFTNVSATVTFNVVDSSVKSVPISITNDIIIEETESFTASLTAVTGAVVPNDGDTATITIIDDDVLTIVMEAVPSMVDEDDGVVTVIVRAVGGLQRTISLNVFTFDLTASNGDYVSKTEVITLDSANTARNFVVTILNDNTVENTETFGVNITTDESQVRIQDETVVITILDEDKLTLSISQASYTAQENAGVTTVGVTITGTTAVIVSGSVLSTRDGSAVNPDDYLPATQNLVIVPGENSKSMIITIVNDQLTEGSENIILELTTTNNGQIDIGRSAAVVLIQDDDVATVQFLSNQYFVNETDNSVLVAVILTGSVAQSTLVRVDTAQDSALAALDYVQIVDSRLTFTSGGAVIQYINITIRDDSFIEGSENFTATLTLLSPLATLGPVSTTRITILDNDVAGIGFALREITVPENGGPVQIAVDSTANLNTPVTVSITVTGITASPSDYTVANDITLTFTATGPSRQFFSFTPINDTRIESDELVTATLSTTNPQAVILTSQIQITIEDDDKAVVRLDRSTISTDEGDGLVNIGVSLTGTLDISVTVNLAANGLTATENNDFIFNDQAVVFQPGNTQVTRQVVINNDNAVEALEFFNVVLTSTDGNVEIGDPDRTIVTINDNDDASLFFQSATYTGLEDNEEVTLTVVLATTVPLQRQIIARFTLASGTAVSPEDFPSTTTATVTFNAGVGNLATRDVVIAIEDDNIVEPAQTFQVTIVPESGANVINPGTATVTILDNDVVSIRFLQDVYRFPEDATNTNVNVVVLSSSPLQKSVTIGLASENNSAIANLDYTPLFANNVISISPSDGVQKSIPVNIINDGLFESEENFRLRLSSSDASVTVTTPNLANVFIIDEDGKIY</sequence>
<organism evidence="5 6">
    <name type="scientific">Paramuricea clavata</name>
    <name type="common">Red gorgonian</name>
    <name type="synonym">Violescent sea-whip</name>
    <dbReference type="NCBI Taxonomy" id="317549"/>
    <lineage>
        <taxon>Eukaryota</taxon>
        <taxon>Metazoa</taxon>
        <taxon>Cnidaria</taxon>
        <taxon>Anthozoa</taxon>
        <taxon>Octocorallia</taxon>
        <taxon>Malacalcyonacea</taxon>
        <taxon>Plexauridae</taxon>
        <taxon>Paramuricea</taxon>
    </lineage>
</organism>
<dbReference type="GO" id="GO:0007154">
    <property type="term" value="P:cell communication"/>
    <property type="evidence" value="ECO:0007669"/>
    <property type="project" value="InterPro"/>
</dbReference>
<keyword evidence="4" id="KW-0813">Transport</keyword>
<dbReference type="Proteomes" id="UP001152795">
    <property type="component" value="Unassembled WGS sequence"/>
</dbReference>
<dbReference type="SUPFAM" id="SSF141072">
    <property type="entry name" value="CalX-like"/>
    <property type="match status" value="13"/>
</dbReference>
<dbReference type="PANTHER" id="PTHR11878">
    <property type="entry name" value="SODIUM/CALCIUM EXCHANGER"/>
    <property type="match status" value="1"/>
</dbReference>
<evidence type="ECO:0000256" key="1">
    <source>
        <dbReference type="ARBA" id="ARBA00022729"/>
    </source>
</evidence>
<evidence type="ECO:0000256" key="2">
    <source>
        <dbReference type="ARBA" id="ARBA00022737"/>
    </source>
</evidence>
<evidence type="ECO:0000313" key="5">
    <source>
        <dbReference type="EMBL" id="CAB4009564.1"/>
    </source>
</evidence>
<dbReference type="EMBL" id="CACRXK020006495">
    <property type="protein sequence ID" value="CAB4009564.1"/>
    <property type="molecule type" value="Genomic_DNA"/>
</dbReference>
<reference evidence="5" key="1">
    <citation type="submission" date="2020-04" db="EMBL/GenBank/DDBJ databases">
        <authorList>
            <person name="Alioto T."/>
            <person name="Alioto T."/>
            <person name="Gomez Garrido J."/>
        </authorList>
    </citation>
    <scope>NUCLEOTIDE SEQUENCE</scope>
    <source>
        <strain evidence="5">A484AB</strain>
    </source>
</reference>
<keyword evidence="4" id="KW-0406">Ion transport</keyword>
<keyword evidence="1" id="KW-0732">Signal</keyword>
<protein>
    <submittedName>
        <fullName evidence="5">Gliding motility-associated C-terminal domain-containing</fullName>
    </submittedName>
</protein>
<dbReference type="Pfam" id="PF03160">
    <property type="entry name" value="Calx-beta"/>
    <property type="match status" value="6"/>
</dbReference>
<gene>
    <name evidence="5" type="ORF">PACLA_8A054819</name>
</gene>
<keyword evidence="6" id="KW-1185">Reference proteome</keyword>
<dbReference type="InterPro" id="IPR003644">
    <property type="entry name" value="Calx_beta"/>
</dbReference>
<dbReference type="GO" id="GO:0030001">
    <property type="term" value="P:metal ion transport"/>
    <property type="evidence" value="ECO:0007669"/>
    <property type="project" value="TreeGrafter"/>
</dbReference>
<feature type="non-terminal residue" evidence="5">
    <location>
        <position position="1"/>
    </location>
</feature>
<dbReference type="InterPro" id="IPR038081">
    <property type="entry name" value="CalX-like_sf"/>
</dbReference>
<dbReference type="GO" id="GO:0016020">
    <property type="term" value="C:membrane"/>
    <property type="evidence" value="ECO:0007669"/>
    <property type="project" value="InterPro"/>
</dbReference>
<dbReference type="OrthoDB" id="430044at2759"/>
<name>A0A6S7HVE8_PARCT</name>
<proteinExistence type="predicted"/>
<evidence type="ECO:0000313" key="6">
    <source>
        <dbReference type="Proteomes" id="UP001152795"/>
    </source>
</evidence>
<feature type="non-terminal residue" evidence="5">
    <location>
        <position position="1421"/>
    </location>
</feature>
<dbReference type="PANTHER" id="PTHR11878:SF65">
    <property type="entry name" value="NA_CA-EXCHANGE PROTEIN, ISOFORM G"/>
    <property type="match status" value="1"/>
</dbReference>
<keyword evidence="3" id="KW-0106">Calcium</keyword>